<dbReference type="AlphaFoldDB" id="A0A1E5NHA7"/>
<reference evidence="1 2" key="1">
    <citation type="submission" date="2016-08" db="EMBL/GenBank/DDBJ databases">
        <title>Characterization and recognition of Brachyspira hampsonii sp. nov., a novel intestinal spirochete that is pathogenic to pigs.</title>
        <authorList>
            <person name="Mirajkar N."/>
            <person name="La T."/>
            <person name="Phillips N."/>
            <person name="Hampson D."/>
            <person name="Gebhart C."/>
        </authorList>
    </citation>
    <scope>NUCLEOTIDE SEQUENCE [LARGE SCALE GENOMIC DNA]</scope>
    <source>
        <strain evidence="1 2">P280/1</strain>
    </source>
</reference>
<comment type="caution">
    <text evidence="1">The sequence shown here is derived from an EMBL/GenBank/DDBJ whole genome shotgun (WGS) entry which is preliminary data.</text>
</comment>
<dbReference type="RefSeq" id="WP_069726008.1">
    <property type="nucleotide sequence ID" value="NZ_MDCO01000006.1"/>
</dbReference>
<evidence type="ECO:0000313" key="2">
    <source>
        <dbReference type="Proteomes" id="UP000095247"/>
    </source>
</evidence>
<gene>
    <name evidence="1" type="ORF">BFL38_14305</name>
</gene>
<name>A0A1E5NHA7_9SPIR</name>
<protein>
    <submittedName>
        <fullName evidence="1">Uncharacterized protein</fullName>
    </submittedName>
</protein>
<evidence type="ECO:0000313" key="1">
    <source>
        <dbReference type="EMBL" id="OEJ15457.1"/>
    </source>
</evidence>
<dbReference type="Proteomes" id="UP000095247">
    <property type="component" value="Unassembled WGS sequence"/>
</dbReference>
<accession>A0A1E5NHA7</accession>
<dbReference type="EMBL" id="MDCO01000006">
    <property type="protein sequence ID" value="OEJ15457.1"/>
    <property type="molecule type" value="Genomic_DNA"/>
</dbReference>
<organism evidence="1 2">
    <name type="scientific">Brachyspira hampsonii</name>
    <dbReference type="NCBI Taxonomy" id="1287055"/>
    <lineage>
        <taxon>Bacteria</taxon>
        <taxon>Pseudomonadati</taxon>
        <taxon>Spirochaetota</taxon>
        <taxon>Spirochaetia</taxon>
        <taxon>Brachyspirales</taxon>
        <taxon>Brachyspiraceae</taxon>
        <taxon>Brachyspira</taxon>
    </lineage>
</organism>
<proteinExistence type="predicted"/>
<sequence length="141" mass="17359">MTNIQNKEIYTLNNKDFINFLHNKKFDELHNYHFIYNEANKTYTVYHRKEEKYLYNIYEAAGLTKYFNIIRINKEEYKIIYKTPQNKNKSIGIYLYCIEYPNAESIIADYITEHFKIDTGFCYWAKINLMREYEKILNQRK</sequence>